<name>A0A6C0ATH6_9ZZZZ</name>
<dbReference type="InterPro" id="IPR013766">
    <property type="entry name" value="Thioredoxin_domain"/>
</dbReference>
<dbReference type="GO" id="GO:0015035">
    <property type="term" value="F:protein-disulfide reductase activity"/>
    <property type="evidence" value="ECO:0007669"/>
    <property type="project" value="TreeGrafter"/>
</dbReference>
<dbReference type="EMBL" id="MN740804">
    <property type="protein sequence ID" value="QHS82611.1"/>
    <property type="molecule type" value="Genomic_DNA"/>
</dbReference>
<proteinExistence type="predicted"/>
<reference evidence="2" key="1">
    <citation type="journal article" date="2020" name="Nature">
        <title>Giant virus diversity and host interactions through global metagenomics.</title>
        <authorList>
            <person name="Schulz F."/>
            <person name="Roux S."/>
            <person name="Paez-Espino D."/>
            <person name="Jungbluth S."/>
            <person name="Walsh D.A."/>
            <person name="Denef V.J."/>
            <person name="McMahon K.D."/>
            <person name="Konstantinidis K.T."/>
            <person name="Eloe-Fadrosh E.A."/>
            <person name="Kyrpides N.C."/>
            <person name="Woyke T."/>
        </authorList>
    </citation>
    <scope>NUCLEOTIDE SEQUENCE</scope>
    <source>
        <strain evidence="2">GVMAG-S-1101171-111</strain>
    </source>
</reference>
<dbReference type="PANTHER" id="PTHR45815:SF3">
    <property type="entry name" value="PROTEIN DISULFIDE-ISOMERASE A6"/>
    <property type="match status" value="1"/>
</dbReference>
<dbReference type="GO" id="GO:0005788">
    <property type="term" value="C:endoplasmic reticulum lumen"/>
    <property type="evidence" value="ECO:0007669"/>
    <property type="project" value="TreeGrafter"/>
</dbReference>
<organism evidence="2">
    <name type="scientific">viral metagenome</name>
    <dbReference type="NCBI Taxonomy" id="1070528"/>
    <lineage>
        <taxon>unclassified sequences</taxon>
        <taxon>metagenomes</taxon>
        <taxon>organismal metagenomes</taxon>
    </lineage>
</organism>
<evidence type="ECO:0000313" key="2">
    <source>
        <dbReference type="EMBL" id="QHS82611.1"/>
    </source>
</evidence>
<dbReference type="InterPro" id="IPR036249">
    <property type="entry name" value="Thioredoxin-like_sf"/>
</dbReference>
<feature type="domain" description="Thioredoxin" evidence="1">
    <location>
        <begin position="1"/>
        <end position="125"/>
    </location>
</feature>
<dbReference type="Pfam" id="PF00085">
    <property type="entry name" value="Thioredoxin"/>
    <property type="match status" value="1"/>
</dbReference>
<dbReference type="PANTHER" id="PTHR45815">
    <property type="entry name" value="PROTEIN DISULFIDE-ISOMERASE A6"/>
    <property type="match status" value="1"/>
</dbReference>
<dbReference type="PROSITE" id="PS51352">
    <property type="entry name" value="THIOREDOXIN_2"/>
    <property type="match status" value="1"/>
</dbReference>
<dbReference type="AlphaFoldDB" id="A0A6C0ATH6"/>
<dbReference type="GO" id="GO:0034976">
    <property type="term" value="P:response to endoplasmic reticulum stress"/>
    <property type="evidence" value="ECO:0007669"/>
    <property type="project" value="TreeGrafter"/>
</dbReference>
<protein>
    <recommendedName>
        <fullName evidence="1">Thioredoxin domain-containing protein</fullName>
    </recommendedName>
</protein>
<evidence type="ECO:0000259" key="1">
    <source>
        <dbReference type="PROSITE" id="PS51352"/>
    </source>
</evidence>
<dbReference type="Gene3D" id="3.40.30.10">
    <property type="entry name" value="Glutaredoxin"/>
    <property type="match status" value="1"/>
</dbReference>
<sequence>MRHTLKNRKHRTRQNHHPYHKPILVGLIFANWCGHCQSLKPHWASMKKSLANHPTFKKFGAIIEIEDSDTKKEHKIANINATVKGEKLVANGYPTIFKKKGGAIEYYGGEREANALTSWATNNGQAGGYILRHGSRTRNVTKKTKNRK</sequence>
<dbReference type="SUPFAM" id="SSF52833">
    <property type="entry name" value="Thioredoxin-like"/>
    <property type="match status" value="1"/>
</dbReference>
<accession>A0A6C0ATH6</accession>
<dbReference type="CDD" id="cd02961">
    <property type="entry name" value="PDI_a_family"/>
    <property type="match status" value="1"/>
</dbReference>